<sequence>MLLLQFLFCVAHFLSEVFSKDRTASLVVLPPLVLGYEELYDDLNPKKQDFQNPDQNNSEDMHKIEALKHIKMGNIIKPQETRRGDKRLGSDQVRREVLKADHGLLKPEGCACQSGHIHIQN</sequence>
<organism evidence="1 2">
    <name type="scientific">Dendrolimus kikuchii</name>
    <dbReference type="NCBI Taxonomy" id="765133"/>
    <lineage>
        <taxon>Eukaryota</taxon>
        <taxon>Metazoa</taxon>
        <taxon>Ecdysozoa</taxon>
        <taxon>Arthropoda</taxon>
        <taxon>Hexapoda</taxon>
        <taxon>Insecta</taxon>
        <taxon>Pterygota</taxon>
        <taxon>Neoptera</taxon>
        <taxon>Endopterygota</taxon>
        <taxon>Lepidoptera</taxon>
        <taxon>Glossata</taxon>
        <taxon>Ditrysia</taxon>
        <taxon>Bombycoidea</taxon>
        <taxon>Lasiocampidae</taxon>
        <taxon>Dendrolimus</taxon>
    </lineage>
</organism>
<name>A0ACC1CST5_9NEOP</name>
<evidence type="ECO:0000313" key="1">
    <source>
        <dbReference type="EMBL" id="KAJ0174297.1"/>
    </source>
</evidence>
<protein>
    <submittedName>
        <fullName evidence="1">Uncharacterized protein</fullName>
    </submittedName>
</protein>
<dbReference type="EMBL" id="CM034404">
    <property type="protein sequence ID" value="KAJ0174297.1"/>
    <property type="molecule type" value="Genomic_DNA"/>
</dbReference>
<comment type="caution">
    <text evidence="1">The sequence shown here is derived from an EMBL/GenBank/DDBJ whole genome shotgun (WGS) entry which is preliminary data.</text>
</comment>
<gene>
    <name evidence="1" type="ORF">K1T71_010443</name>
</gene>
<dbReference type="Proteomes" id="UP000824533">
    <property type="component" value="Linkage Group LG18"/>
</dbReference>
<accession>A0ACC1CST5</accession>
<proteinExistence type="predicted"/>
<reference evidence="1 2" key="1">
    <citation type="journal article" date="2021" name="Front. Genet.">
        <title>Chromosome-Level Genome Assembly Reveals Significant Gene Expansion in the Toll and IMD Signaling Pathways of Dendrolimus kikuchii.</title>
        <authorList>
            <person name="Zhou J."/>
            <person name="Wu P."/>
            <person name="Xiong Z."/>
            <person name="Liu N."/>
            <person name="Zhao N."/>
            <person name="Ji M."/>
            <person name="Qiu Y."/>
            <person name="Yang B."/>
        </authorList>
    </citation>
    <scope>NUCLEOTIDE SEQUENCE [LARGE SCALE GENOMIC DNA]</scope>
    <source>
        <strain evidence="1">Ann1</strain>
    </source>
</reference>
<keyword evidence="2" id="KW-1185">Reference proteome</keyword>
<evidence type="ECO:0000313" key="2">
    <source>
        <dbReference type="Proteomes" id="UP000824533"/>
    </source>
</evidence>